<proteinExistence type="predicted"/>
<keyword evidence="2" id="KW-1185">Reference proteome</keyword>
<evidence type="ECO:0000313" key="1">
    <source>
        <dbReference type="EMBL" id="KAJ7337586.1"/>
    </source>
</evidence>
<organism evidence="1 2">
    <name type="scientific">Mycena albidolilacea</name>
    <dbReference type="NCBI Taxonomy" id="1033008"/>
    <lineage>
        <taxon>Eukaryota</taxon>
        <taxon>Fungi</taxon>
        <taxon>Dikarya</taxon>
        <taxon>Basidiomycota</taxon>
        <taxon>Agaricomycotina</taxon>
        <taxon>Agaricomycetes</taxon>
        <taxon>Agaricomycetidae</taxon>
        <taxon>Agaricales</taxon>
        <taxon>Marasmiineae</taxon>
        <taxon>Mycenaceae</taxon>
        <taxon>Mycena</taxon>
    </lineage>
</organism>
<dbReference type="EMBL" id="JARIHO010000029">
    <property type="protein sequence ID" value="KAJ7337586.1"/>
    <property type="molecule type" value="Genomic_DNA"/>
</dbReference>
<dbReference type="AlphaFoldDB" id="A0AAD6ZTA0"/>
<feature type="non-terminal residue" evidence="1">
    <location>
        <position position="80"/>
    </location>
</feature>
<dbReference type="InterPro" id="IPR012338">
    <property type="entry name" value="Beta-lactam/transpept-like"/>
</dbReference>
<gene>
    <name evidence="1" type="ORF">DFH08DRAFT_659092</name>
</gene>
<protein>
    <submittedName>
        <fullName evidence="1">Uncharacterized protein</fullName>
    </submittedName>
</protein>
<feature type="non-terminal residue" evidence="1">
    <location>
        <position position="1"/>
    </location>
</feature>
<dbReference type="Gene3D" id="3.40.710.10">
    <property type="entry name" value="DD-peptidase/beta-lactamase superfamily"/>
    <property type="match status" value="1"/>
</dbReference>
<reference evidence="1" key="1">
    <citation type="submission" date="2023-03" db="EMBL/GenBank/DDBJ databases">
        <title>Massive genome expansion in bonnet fungi (Mycena s.s.) driven by repeated elements and novel gene families across ecological guilds.</title>
        <authorList>
            <consortium name="Lawrence Berkeley National Laboratory"/>
            <person name="Harder C.B."/>
            <person name="Miyauchi S."/>
            <person name="Viragh M."/>
            <person name="Kuo A."/>
            <person name="Thoen E."/>
            <person name="Andreopoulos B."/>
            <person name="Lu D."/>
            <person name="Skrede I."/>
            <person name="Drula E."/>
            <person name="Henrissat B."/>
            <person name="Morin E."/>
            <person name="Kohler A."/>
            <person name="Barry K."/>
            <person name="LaButti K."/>
            <person name="Morin E."/>
            <person name="Salamov A."/>
            <person name="Lipzen A."/>
            <person name="Mereny Z."/>
            <person name="Hegedus B."/>
            <person name="Baldrian P."/>
            <person name="Stursova M."/>
            <person name="Weitz H."/>
            <person name="Taylor A."/>
            <person name="Grigoriev I.V."/>
            <person name="Nagy L.G."/>
            <person name="Martin F."/>
            <person name="Kauserud H."/>
        </authorList>
    </citation>
    <scope>NUCLEOTIDE SEQUENCE</scope>
    <source>
        <strain evidence="1">CBHHK002</strain>
    </source>
</reference>
<dbReference type="Proteomes" id="UP001218218">
    <property type="component" value="Unassembled WGS sequence"/>
</dbReference>
<accession>A0AAD6ZTA0</accession>
<comment type="caution">
    <text evidence="1">The sequence shown here is derived from an EMBL/GenBank/DDBJ whole genome shotgun (WGS) entry which is preliminary data.</text>
</comment>
<name>A0AAD6ZTA0_9AGAR</name>
<sequence>LKSESTQNRQFCLLLLNARVDTAISSILKDFKTPGGVAVAVVQKSQDSSWRVETKGYGLAKVNGTRVTDNTLFGIGSNLK</sequence>
<evidence type="ECO:0000313" key="2">
    <source>
        <dbReference type="Proteomes" id="UP001218218"/>
    </source>
</evidence>